<dbReference type="GO" id="GO:0004601">
    <property type="term" value="F:peroxidase activity"/>
    <property type="evidence" value="ECO:0007669"/>
    <property type="project" value="UniProtKB-KW"/>
</dbReference>
<dbReference type="EMBL" id="FRAP01000011">
    <property type="protein sequence ID" value="SHK74487.1"/>
    <property type="molecule type" value="Genomic_DNA"/>
</dbReference>
<dbReference type="PRINTS" id="PR01011">
    <property type="entry name" value="GLUTPROXDASE"/>
</dbReference>
<organism evidence="5 6">
    <name type="scientific">Pseudonocardia thermophila</name>
    <dbReference type="NCBI Taxonomy" id="1848"/>
    <lineage>
        <taxon>Bacteria</taxon>
        <taxon>Bacillati</taxon>
        <taxon>Actinomycetota</taxon>
        <taxon>Actinomycetes</taxon>
        <taxon>Pseudonocardiales</taxon>
        <taxon>Pseudonocardiaceae</taxon>
        <taxon>Pseudonocardia</taxon>
    </lineage>
</organism>
<evidence type="ECO:0000256" key="3">
    <source>
        <dbReference type="ARBA" id="ARBA00023002"/>
    </source>
</evidence>
<dbReference type="Gene3D" id="3.40.30.10">
    <property type="entry name" value="Glutaredoxin"/>
    <property type="match status" value="1"/>
</dbReference>
<dbReference type="InterPro" id="IPR029759">
    <property type="entry name" value="GPX_AS"/>
</dbReference>
<evidence type="ECO:0000256" key="2">
    <source>
        <dbReference type="ARBA" id="ARBA00022559"/>
    </source>
</evidence>
<accession>A0A1M6UZ05</accession>
<dbReference type="STRING" id="1848.SAMN05443637_111100"/>
<dbReference type="PROSITE" id="PS51355">
    <property type="entry name" value="GLUTATHIONE_PEROXID_3"/>
    <property type="match status" value="1"/>
</dbReference>
<keyword evidence="3 4" id="KW-0560">Oxidoreductase</keyword>
<dbReference type="GO" id="GO:0034599">
    <property type="term" value="P:cellular response to oxidative stress"/>
    <property type="evidence" value="ECO:0007669"/>
    <property type="project" value="TreeGrafter"/>
</dbReference>
<dbReference type="OrthoDB" id="9785502at2"/>
<dbReference type="SUPFAM" id="SSF52833">
    <property type="entry name" value="Thioredoxin-like"/>
    <property type="match status" value="1"/>
</dbReference>
<dbReference type="CDD" id="cd00340">
    <property type="entry name" value="GSH_Peroxidase"/>
    <property type="match status" value="1"/>
</dbReference>
<evidence type="ECO:0000313" key="5">
    <source>
        <dbReference type="EMBL" id="SHK74487.1"/>
    </source>
</evidence>
<reference evidence="5 6" key="1">
    <citation type="submission" date="2016-11" db="EMBL/GenBank/DDBJ databases">
        <authorList>
            <person name="Jaros S."/>
            <person name="Januszkiewicz K."/>
            <person name="Wedrychowicz H."/>
        </authorList>
    </citation>
    <scope>NUCLEOTIDE SEQUENCE [LARGE SCALE GENOMIC DNA]</scope>
    <source>
        <strain evidence="5 6">DSM 43832</strain>
    </source>
</reference>
<dbReference type="InterPro" id="IPR000889">
    <property type="entry name" value="Glutathione_peroxidase"/>
</dbReference>
<evidence type="ECO:0000313" key="6">
    <source>
        <dbReference type="Proteomes" id="UP000184363"/>
    </source>
</evidence>
<proteinExistence type="inferred from homology"/>
<dbReference type="InterPro" id="IPR036249">
    <property type="entry name" value="Thioredoxin-like_sf"/>
</dbReference>
<dbReference type="FunFam" id="3.40.30.10:FF:000010">
    <property type="entry name" value="Glutathione peroxidase"/>
    <property type="match status" value="1"/>
</dbReference>
<gene>
    <name evidence="5" type="ORF">SAMN05443637_111100</name>
</gene>
<dbReference type="PROSITE" id="PS00460">
    <property type="entry name" value="GLUTATHIONE_PEROXID_1"/>
    <property type="match status" value="1"/>
</dbReference>
<protein>
    <recommendedName>
        <fullName evidence="4">Glutathione peroxidase</fullName>
    </recommendedName>
</protein>
<dbReference type="Proteomes" id="UP000184363">
    <property type="component" value="Unassembled WGS sequence"/>
</dbReference>
<name>A0A1M6UZ05_PSETH</name>
<evidence type="ECO:0000256" key="1">
    <source>
        <dbReference type="ARBA" id="ARBA00006926"/>
    </source>
</evidence>
<sequence>MCGVSADTSVFDVDLVALDGSPLDPATLRDKVVLVVNVASKCGLTPQYEGLEELQKRYGDRGFTVLGAPCNQFAGQEPGTPEEIATFCSATYGVTFPLLERLDVNGQSRHPLFTRLTAHPDAEGRAGDVEWNFEKFLVSRSGQVIGRFRPRTAPTDEAVTSAIEAALDASTPSGEQGWEKGVAADVRPGDRVRVPARDVELQVTRIDPAFFGNDAMVALIEDTPSRWLKVPAQVDTEVEIQRAS</sequence>
<dbReference type="PANTHER" id="PTHR11592:SF40">
    <property type="entry name" value="THIOREDOXIN_GLUTATHIONE PEROXIDASE BTUE"/>
    <property type="match status" value="1"/>
</dbReference>
<dbReference type="Pfam" id="PF00255">
    <property type="entry name" value="GSHPx"/>
    <property type="match status" value="1"/>
</dbReference>
<evidence type="ECO:0000256" key="4">
    <source>
        <dbReference type="RuleBase" id="RU000499"/>
    </source>
</evidence>
<keyword evidence="2 4" id="KW-0575">Peroxidase</keyword>
<comment type="similarity">
    <text evidence="1 4">Belongs to the glutathione peroxidase family.</text>
</comment>
<dbReference type="PANTHER" id="PTHR11592">
    <property type="entry name" value="GLUTATHIONE PEROXIDASE"/>
    <property type="match status" value="1"/>
</dbReference>
<keyword evidence="6" id="KW-1185">Reference proteome</keyword>
<dbReference type="AlphaFoldDB" id="A0A1M6UZ05"/>